<dbReference type="EMBL" id="CP036280">
    <property type="protein sequence ID" value="QDU70763.1"/>
    <property type="molecule type" value="Genomic_DNA"/>
</dbReference>
<dbReference type="InterPro" id="IPR032819">
    <property type="entry name" value="TruB_C"/>
</dbReference>
<dbReference type="GO" id="GO:0003723">
    <property type="term" value="F:RNA binding"/>
    <property type="evidence" value="ECO:0007669"/>
    <property type="project" value="InterPro"/>
</dbReference>
<dbReference type="PANTHER" id="PTHR13767">
    <property type="entry name" value="TRNA-PSEUDOURIDINE SYNTHASE"/>
    <property type="match status" value="1"/>
</dbReference>
<feature type="domain" description="Pseudouridine synthase II N-terminal" evidence="6">
    <location>
        <begin position="51"/>
        <end position="193"/>
    </location>
</feature>
<proteinExistence type="inferred from homology"/>
<keyword evidence="9" id="KW-1185">Reference proteome</keyword>
<dbReference type="SUPFAM" id="SSF55120">
    <property type="entry name" value="Pseudouridine synthase"/>
    <property type="match status" value="1"/>
</dbReference>
<comment type="function">
    <text evidence="5">Responsible for synthesis of pseudouridine from uracil-55 in the psi GC loop of transfer RNAs.</text>
</comment>
<feature type="active site" description="Nucleophile" evidence="5">
    <location>
        <position position="60"/>
    </location>
</feature>
<dbReference type="AlphaFoldDB" id="A0A518BUU8"/>
<keyword evidence="3 5" id="KW-0819">tRNA processing</keyword>
<dbReference type="Pfam" id="PF01509">
    <property type="entry name" value="TruB_N"/>
    <property type="match status" value="1"/>
</dbReference>
<organism evidence="8 9">
    <name type="scientific">Mucisphaera calidilacus</name>
    <dbReference type="NCBI Taxonomy" id="2527982"/>
    <lineage>
        <taxon>Bacteria</taxon>
        <taxon>Pseudomonadati</taxon>
        <taxon>Planctomycetota</taxon>
        <taxon>Phycisphaerae</taxon>
        <taxon>Phycisphaerales</taxon>
        <taxon>Phycisphaeraceae</taxon>
        <taxon>Mucisphaera</taxon>
    </lineage>
</organism>
<dbReference type="CDD" id="cd02573">
    <property type="entry name" value="PseudoU_synth_EcTruB"/>
    <property type="match status" value="1"/>
</dbReference>
<evidence type="ECO:0000259" key="6">
    <source>
        <dbReference type="Pfam" id="PF01509"/>
    </source>
</evidence>
<dbReference type="PANTHER" id="PTHR13767:SF2">
    <property type="entry name" value="PSEUDOURIDYLATE SYNTHASE TRUB1"/>
    <property type="match status" value="1"/>
</dbReference>
<evidence type="ECO:0000256" key="2">
    <source>
        <dbReference type="ARBA" id="ARBA00005642"/>
    </source>
</evidence>
<sequence>MNHPPNPAPVYDGLLLVDKPLRLSSMDVLRVLRRGLSAAGAKVRGKGPGRVKTGHAGTLDPLATGLLICCVGRATRAVDRLMGQPKQYVAEVDLSAFTTTDDREGERAEVAVDHPPAEADVLDVLPGFVGVIEQAPPAYSAIHVAGRRAYELARSGEAVDLPTRPVRVDGIRLEAYAWPVARLVIDCGKGVYIRSLARDLGRALGTGGHLASLRRTAIGAYRVADAVGIERCEAAVYPGDLLAVPPVEADAEGDQASSGNEGSR</sequence>
<keyword evidence="4 5" id="KW-0413">Isomerase</keyword>
<evidence type="ECO:0000256" key="3">
    <source>
        <dbReference type="ARBA" id="ARBA00022694"/>
    </source>
</evidence>
<feature type="domain" description="tRNA pseudouridylate synthase B C-terminal" evidence="7">
    <location>
        <begin position="194"/>
        <end position="237"/>
    </location>
</feature>
<dbReference type="Pfam" id="PF16198">
    <property type="entry name" value="TruB_C_2"/>
    <property type="match status" value="1"/>
</dbReference>
<evidence type="ECO:0000259" key="7">
    <source>
        <dbReference type="Pfam" id="PF16198"/>
    </source>
</evidence>
<evidence type="ECO:0000256" key="5">
    <source>
        <dbReference type="HAMAP-Rule" id="MF_01080"/>
    </source>
</evidence>
<reference evidence="8 9" key="1">
    <citation type="submission" date="2019-02" db="EMBL/GenBank/DDBJ databases">
        <title>Deep-cultivation of Planctomycetes and their phenomic and genomic characterization uncovers novel biology.</title>
        <authorList>
            <person name="Wiegand S."/>
            <person name="Jogler M."/>
            <person name="Boedeker C."/>
            <person name="Pinto D."/>
            <person name="Vollmers J."/>
            <person name="Rivas-Marin E."/>
            <person name="Kohn T."/>
            <person name="Peeters S.H."/>
            <person name="Heuer A."/>
            <person name="Rast P."/>
            <person name="Oberbeckmann S."/>
            <person name="Bunk B."/>
            <person name="Jeske O."/>
            <person name="Meyerdierks A."/>
            <person name="Storesund J.E."/>
            <person name="Kallscheuer N."/>
            <person name="Luecker S."/>
            <person name="Lage O.M."/>
            <person name="Pohl T."/>
            <person name="Merkel B.J."/>
            <person name="Hornburger P."/>
            <person name="Mueller R.-W."/>
            <person name="Bruemmer F."/>
            <person name="Labrenz M."/>
            <person name="Spormann A.M."/>
            <person name="Op den Camp H."/>
            <person name="Overmann J."/>
            <person name="Amann R."/>
            <person name="Jetten M.S.M."/>
            <person name="Mascher T."/>
            <person name="Medema M.H."/>
            <person name="Devos D.P."/>
            <person name="Kaster A.-K."/>
            <person name="Ovreas L."/>
            <person name="Rohde M."/>
            <person name="Galperin M.Y."/>
            <person name="Jogler C."/>
        </authorList>
    </citation>
    <scope>NUCLEOTIDE SEQUENCE [LARGE SCALE GENOMIC DNA]</scope>
    <source>
        <strain evidence="8 9">Pan265</strain>
    </source>
</reference>
<dbReference type="EC" id="5.4.99.25" evidence="5"/>
<dbReference type="Proteomes" id="UP000320386">
    <property type="component" value="Chromosome"/>
</dbReference>
<dbReference type="OrthoDB" id="9802309at2"/>
<comment type="similarity">
    <text evidence="2 5">Belongs to the pseudouridine synthase TruB family. Type 1 subfamily.</text>
</comment>
<dbReference type="NCBIfam" id="TIGR00431">
    <property type="entry name" value="TruB"/>
    <property type="match status" value="1"/>
</dbReference>
<dbReference type="Gene3D" id="3.30.2350.10">
    <property type="entry name" value="Pseudouridine synthase"/>
    <property type="match status" value="1"/>
</dbReference>
<evidence type="ECO:0000256" key="1">
    <source>
        <dbReference type="ARBA" id="ARBA00000385"/>
    </source>
</evidence>
<accession>A0A518BUU8</accession>
<dbReference type="RefSeq" id="WP_145444913.1">
    <property type="nucleotide sequence ID" value="NZ_CP036280.1"/>
</dbReference>
<dbReference type="GO" id="GO:0160148">
    <property type="term" value="F:tRNA pseudouridine(55) synthase activity"/>
    <property type="evidence" value="ECO:0007669"/>
    <property type="project" value="UniProtKB-EC"/>
</dbReference>
<dbReference type="GO" id="GO:1990481">
    <property type="term" value="P:mRNA pseudouridine synthesis"/>
    <property type="evidence" value="ECO:0007669"/>
    <property type="project" value="TreeGrafter"/>
</dbReference>
<dbReference type="InterPro" id="IPR002501">
    <property type="entry name" value="PsdUridine_synth_N"/>
</dbReference>
<dbReference type="InterPro" id="IPR014780">
    <property type="entry name" value="tRNA_psdUridine_synth_TruB"/>
</dbReference>
<name>A0A518BUU8_9BACT</name>
<dbReference type="HAMAP" id="MF_01080">
    <property type="entry name" value="TruB_bact"/>
    <property type="match status" value="1"/>
</dbReference>
<dbReference type="InterPro" id="IPR020103">
    <property type="entry name" value="PsdUridine_synth_cat_dom_sf"/>
</dbReference>
<gene>
    <name evidence="5 8" type="primary">truB</name>
    <name evidence="8" type="ORF">Pan265_05980</name>
</gene>
<evidence type="ECO:0000313" key="9">
    <source>
        <dbReference type="Proteomes" id="UP000320386"/>
    </source>
</evidence>
<dbReference type="GO" id="GO:0031119">
    <property type="term" value="P:tRNA pseudouridine synthesis"/>
    <property type="evidence" value="ECO:0007669"/>
    <property type="project" value="UniProtKB-UniRule"/>
</dbReference>
<evidence type="ECO:0000256" key="4">
    <source>
        <dbReference type="ARBA" id="ARBA00023235"/>
    </source>
</evidence>
<evidence type="ECO:0000313" key="8">
    <source>
        <dbReference type="EMBL" id="QDU70763.1"/>
    </source>
</evidence>
<protein>
    <recommendedName>
        <fullName evidence="5">tRNA pseudouridine synthase B</fullName>
        <ecNumber evidence="5">5.4.99.25</ecNumber>
    </recommendedName>
    <alternativeName>
        <fullName evidence="5">tRNA pseudouridine(55) synthase</fullName>
        <shortName evidence="5">Psi55 synthase</shortName>
    </alternativeName>
    <alternativeName>
        <fullName evidence="5">tRNA pseudouridylate synthase</fullName>
    </alternativeName>
    <alternativeName>
        <fullName evidence="5">tRNA-uridine isomerase</fullName>
    </alternativeName>
</protein>
<comment type="catalytic activity">
    <reaction evidence="1 5">
        <text>uridine(55) in tRNA = pseudouridine(55) in tRNA</text>
        <dbReference type="Rhea" id="RHEA:42532"/>
        <dbReference type="Rhea" id="RHEA-COMP:10101"/>
        <dbReference type="Rhea" id="RHEA-COMP:10102"/>
        <dbReference type="ChEBI" id="CHEBI:65314"/>
        <dbReference type="ChEBI" id="CHEBI:65315"/>
        <dbReference type="EC" id="5.4.99.25"/>
    </reaction>
</comment>
<dbReference type="KEGG" id="mcad:Pan265_05980"/>